<comment type="subunit">
    <text evidence="8">Homodimer.</text>
</comment>
<dbReference type="EMBL" id="NFZS01000001">
    <property type="protein sequence ID" value="RAO77652.1"/>
    <property type="molecule type" value="Genomic_DNA"/>
</dbReference>
<keyword evidence="11" id="KW-1185">Reference proteome</keyword>
<dbReference type="PROSITE" id="PS51318">
    <property type="entry name" value="TAT"/>
    <property type="match status" value="1"/>
</dbReference>
<keyword evidence="2 8" id="KW-0813">Transport</keyword>
<gene>
    <name evidence="10" type="ORF">CA260_07250</name>
</gene>
<organism evidence="10 11">
    <name type="scientific">Dyella jiangningensis</name>
    <dbReference type="NCBI Taxonomy" id="1379159"/>
    <lineage>
        <taxon>Bacteria</taxon>
        <taxon>Pseudomonadati</taxon>
        <taxon>Pseudomonadota</taxon>
        <taxon>Gammaproteobacteria</taxon>
        <taxon>Lysobacterales</taxon>
        <taxon>Rhodanobacteraceae</taxon>
        <taxon>Dyella</taxon>
    </lineage>
</organism>
<dbReference type="PROSITE" id="PS51373">
    <property type="entry name" value="HIPIP"/>
    <property type="match status" value="1"/>
</dbReference>
<comment type="caution">
    <text evidence="10">The sequence shown here is derived from an EMBL/GenBank/DDBJ whole genome shotgun (WGS) entry which is preliminary data.</text>
</comment>
<dbReference type="RefSeq" id="WP_111981880.1">
    <property type="nucleotide sequence ID" value="NZ_NFZS01000001.1"/>
</dbReference>
<evidence type="ECO:0000256" key="2">
    <source>
        <dbReference type="ARBA" id="ARBA00022448"/>
    </source>
</evidence>
<keyword evidence="6 8" id="KW-0408">Iron</keyword>
<dbReference type="AlphaFoldDB" id="A0A328PAD6"/>
<dbReference type="InterPro" id="IPR006311">
    <property type="entry name" value="TAT_signal"/>
</dbReference>
<sequence>MVSSGDSHVVARRRFLKLAAASSAVTGVAMFVPGLLRAADLPHLDPSDATAKALGYVEDASATTNAQHKAGDACANCQFYSGGPTGYGPCQIFAGKSVSAKGWCASHSPKK</sequence>
<feature type="domain" description="High potential iron-sulfur proteins family profile" evidence="9">
    <location>
        <begin position="38"/>
        <end position="111"/>
    </location>
</feature>
<dbReference type="InterPro" id="IPR000170">
    <property type="entry name" value="High_potential_FeS_prot"/>
</dbReference>
<name>A0A328PAD6_9GAMM</name>
<dbReference type="Gene3D" id="4.10.490.10">
    <property type="entry name" value="High potential iron-sulphur protein"/>
    <property type="match status" value="1"/>
</dbReference>
<evidence type="ECO:0000256" key="7">
    <source>
        <dbReference type="ARBA" id="ARBA00023014"/>
    </source>
</evidence>
<evidence type="ECO:0000313" key="11">
    <source>
        <dbReference type="Proteomes" id="UP000248926"/>
    </source>
</evidence>
<dbReference type="GO" id="GO:0019646">
    <property type="term" value="P:aerobic electron transport chain"/>
    <property type="evidence" value="ECO:0007669"/>
    <property type="project" value="InterPro"/>
</dbReference>
<evidence type="ECO:0000256" key="4">
    <source>
        <dbReference type="ARBA" id="ARBA00022723"/>
    </source>
</evidence>
<proteinExistence type="inferred from homology"/>
<keyword evidence="4 8" id="KW-0479">Metal-binding</keyword>
<dbReference type="GO" id="GO:0051539">
    <property type="term" value="F:4 iron, 4 sulfur cluster binding"/>
    <property type="evidence" value="ECO:0007669"/>
    <property type="project" value="UniProtKB-KW"/>
</dbReference>
<keyword evidence="7 8" id="KW-0411">Iron-sulfur</keyword>
<keyword evidence="5 8" id="KW-0249">Electron transport</keyword>
<keyword evidence="3 8" id="KW-0004">4Fe-4S</keyword>
<accession>A0A328PAD6</accession>
<evidence type="ECO:0000256" key="5">
    <source>
        <dbReference type="ARBA" id="ARBA00022982"/>
    </source>
</evidence>
<comment type="function">
    <text evidence="1 8">Specific class of high-redox-potential 4Fe-4S ferredoxins. Functions in anaerobic electron transport in most purple and in some other photosynthetic bacteria and in at least one genus (Paracoccus) of halophilic, denitrifying bacteria.</text>
</comment>
<reference evidence="10 11" key="1">
    <citation type="journal article" date="2018" name="Genet. Mol. Biol.">
        <title>The genome sequence of Dyella jiangningensis FCAV SCS01 from a lignocellulose-decomposing microbial consortium metagenome reveals potential for biotechnological applications.</title>
        <authorList>
            <person name="Desiderato J.G."/>
            <person name="Alvarenga D.O."/>
            <person name="Constancio M.T.L."/>
            <person name="Alves L.M.C."/>
            <person name="Varani A.M."/>
        </authorList>
    </citation>
    <scope>NUCLEOTIDE SEQUENCE [LARGE SCALE GENOMIC DNA]</scope>
    <source>
        <strain evidence="10 11">FCAV SCS01</strain>
    </source>
</reference>
<evidence type="ECO:0000313" key="10">
    <source>
        <dbReference type="EMBL" id="RAO77652.1"/>
    </source>
</evidence>
<dbReference type="InterPro" id="IPR036369">
    <property type="entry name" value="HIPIP_sf"/>
</dbReference>
<protein>
    <recommendedName>
        <fullName evidence="8">High-potential iron-sulfur protein</fullName>
        <shortName evidence="8">HiPIP</shortName>
    </recommendedName>
</protein>
<dbReference type="GO" id="GO:0009055">
    <property type="term" value="F:electron transfer activity"/>
    <property type="evidence" value="ECO:0007669"/>
    <property type="project" value="InterPro"/>
</dbReference>
<evidence type="ECO:0000259" key="9">
    <source>
        <dbReference type="PROSITE" id="PS51373"/>
    </source>
</evidence>
<dbReference type="Proteomes" id="UP000248926">
    <property type="component" value="Unassembled WGS sequence"/>
</dbReference>
<evidence type="ECO:0000256" key="3">
    <source>
        <dbReference type="ARBA" id="ARBA00022485"/>
    </source>
</evidence>
<evidence type="ECO:0000256" key="6">
    <source>
        <dbReference type="ARBA" id="ARBA00023004"/>
    </source>
</evidence>
<evidence type="ECO:0000256" key="8">
    <source>
        <dbReference type="RuleBase" id="RU000620"/>
    </source>
</evidence>
<dbReference type="SUPFAM" id="SSF57652">
    <property type="entry name" value="HIPIP (high potential iron protein)"/>
    <property type="match status" value="1"/>
</dbReference>
<dbReference type="Pfam" id="PF01355">
    <property type="entry name" value="HIPIP"/>
    <property type="match status" value="1"/>
</dbReference>
<dbReference type="OrthoDB" id="5298540at2"/>
<comment type="similarity">
    <text evidence="8">Belongs to the high-potential iron-sulfur protein (HiPIP) family.</text>
</comment>
<evidence type="ECO:0000256" key="1">
    <source>
        <dbReference type="ARBA" id="ARBA00002137"/>
    </source>
</evidence>
<dbReference type="GO" id="GO:0046872">
    <property type="term" value="F:metal ion binding"/>
    <property type="evidence" value="ECO:0007669"/>
    <property type="project" value="UniProtKB-KW"/>
</dbReference>